<feature type="transmembrane region" description="Helical" evidence="8">
    <location>
        <begin position="89"/>
        <end position="109"/>
    </location>
</feature>
<dbReference type="PANTHER" id="PTHR30413:SF8">
    <property type="entry name" value="TRANSPORT PERMEASE PROTEIN"/>
    <property type="match status" value="1"/>
</dbReference>
<keyword evidence="4" id="KW-0997">Cell inner membrane</keyword>
<keyword evidence="2" id="KW-0813">Transport</keyword>
<feature type="transmembrane region" description="Helical" evidence="8">
    <location>
        <begin position="130"/>
        <end position="154"/>
    </location>
</feature>
<accession>A0A6J6WW16</accession>
<evidence type="ECO:0000259" key="9">
    <source>
        <dbReference type="PROSITE" id="PS51012"/>
    </source>
</evidence>
<sequence>MSSELNPLARRPVEQRPVRVVSAHLSMRQRLRAIWDSRELLTYLVTADIKIKYKGTALGVMWSMVAPALSIGVYFLIFQVILKNGVPDYVVMLWAGMLVWTFFSAVVVNGTGIVVQRSGIVKKVAFPREILALSTVGTALVYFVLQFIVLGVLMGVMGHAPAWGDFWLLPLAFLGLLLLASALGIVLSAVNVYFRDMQHLVEVGIFLWFWLTPVVYSFQQTVAPMLGAKGLTWIYFLNPITPVVLTFQRVLYGQTMVTATTPGHAMINVLPNWSALHYAVLDGALIAASGVALIVAIRIFGRLQGNFAEEL</sequence>
<dbReference type="GO" id="GO:0005886">
    <property type="term" value="C:plasma membrane"/>
    <property type="evidence" value="ECO:0007669"/>
    <property type="project" value="UniProtKB-SubCell"/>
</dbReference>
<evidence type="ECO:0000256" key="5">
    <source>
        <dbReference type="ARBA" id="ARBA00022692"/>
    </source>
</evidence>
<proteinExistence type="predicted"/>
<dbReference type="InterPro" id="IPR047817">
    <property type="entry name" value="ABC2_TM_bact-type"/>
</dbReference>
<organism evidence="10">
    <name type="scientific">freshwater metagenome</name>
    <dbReference type="NCBI Taxonomy" id="449393"/>
    <lineage>
        <taxon>unclassified sequences</taxon>
        <taxon>metagenomes</taxon>
        <taxon>ecological metagenomes</taxon>
    </lineage>
</organism>
<dbReference type="GO" id="GO:0015920">
    <property type="term" value="P:lipopolysaccharide transport"/>
    <property type="evidence" value="ECO:0007669"/>
    <property type="project" value="TreeGrafter"/>
</dbReference>
<evidence type="ECO:0000256" key="2">
    <source>
        <dbReference type="ARBA" id="ARBA00022448"/>
    </source>
</evidence>
<evidence type="ECO:0000313" key="10">
    <source>
        <dbReference type="EMBL" id="CAB4787376.1"/>
    </source>
</evidence>
<protein>
    <submittedName>
        <fullName evidence="10">Unannotated protein</fullName>
    </submittedName>
</protein>
<dbReference type="EMBL" id="CAFAAB010000100">
    <property type="protein sequence ID" value="CAB4787376.1"/>
    <property type="molecule type" value="Genomic_DNA"/>
</dbReference>
<feature type="transmembrane region" description="Helical" evidence="8">
    <location>
        <begin position="200"/>
        <end position="218"/>
    </location>
</feature>
<feature type="transmembrane region" description="Helical" evidence="8">
    <location>
        <begin position="57"/>
        <end position="77"/>
    </location>
</feature>
<evidence type="ECO:0000256" key="4">
    <source>
        <dbReference type="ARBA" id="ARBA00022519"/>
    </source>
</evidence>
<feature type="transmembrane region" description="Helical" evidence="8">
    <location>
        <begin position="275"/>
        <end position="297"/>
    </location>
</feature>
<name>A0A6J6WW16_9ZZZZ</name>
<feature type="transmembrane region" description="Helical" evidence="8">
    <location>
        <begin position="166"/>
        <end position="193"/>
    </location>
</feature>
<feature type="domain" description="ABC transmembrane type-2" evidence="9">
    <location>
        <begin position="58"/>
        <end position="303"/>
    </location>
</feature>
<dbReference type="GO" id="GO:0140359">
    <property type="term" value="F:ABC-type transporter activity"/>
    <property type="evidence" value="ECO:0007669"/>
    <property type="project" value="InterPro"/>
</dbReference>
<dbReference type="AlphaFoldDB" id="A0A6J6WW16"/>
<keyword evidence="3" id="KW-1003">Cell membrane</keyword>
<evidence type="ECO:0000256" key="1">
    <source>
        <dbReference type="ARBA" id="ARBA00004429"/>
    </source>
</evidence>
<evidence type="ECO:0000256" key="7">
    <source>
        <dbReference type="ARBA" id="ARBA00023136"/>
    </source>
</evidence>
<dbReference type="PANTHER" id="PTHR30413">
    <property type="entry name" value="INNER MEMBRANE TRANSPORT PERMEASE"/>
    <property type="match status" value="1"/>
</dbReference>
<keyword evidence="7 8" id="KW-0472">Membrane</keyword>
<reference evidence="10" key="1">
    <citation type="submission" date="2020-05" db="EMBL/GenBank/DDBJ databases">
        <authorList>
            <person name="Chiriac C."/>
            <person name="Salcher M."/>
            <person name="Ghai R."/>
            <person name="Kavagutti S V."/>
        </authorList>
    </citation>
    <scope>NUCLEOTIDE SEQUENCE</scope>
</reference>
<keyword evidence="5 8" id="KW-0812">Transmembrane</keyword>
<dbReference type="Pfam" id="PF01061">
    <property type="entry name" value="ABC2_membrane"/>
    <property type="match status" value="1"/>
</dbReference>
<evidence type="ECO:0000256" key="8">
    <source>
        <dbReference type="SAM" id="Phobius"/>
    </source>
</evidence>
<dbReference type="InterPro" id="IPR013525">
    <property type="entry name" value="ABC2_TM"/>
</dbReference>
<evidence type="ECO:0000256" key="3">
    <source>
        <dbReference type="ARBA" id="ARBA00022475"/>
    </source>
</evidence>
<dbReference type="PROSITE" id="PS51012">
    <property type="entry name" value="ABC_TM2"/>
    <property type="match status" value="1"/>
</dbReference>
<gene>
    <name evidence="10" type="ORF">UFOPK2958_00912</name>
</gene>
<keyword evidence="6 8" id="KW-1133">Transmembrane helix</keyword>
<evidence type="ECO:0000256" key="6">
    <source>
        <dbReference type="ARBA" id="ARBA00022989"/>
    </source>
</evidence>
<comment type="subcellular location">
    <subcellularLocation>
        <location evidence="1">Cell inner membrane</location>
        <topology evidence="1">Multi-pass membrane protein</topology>
    </subcellularLocation>
</comment>